<dbReference type="EMBL" id="MGAE01000008">
    <property type="protein sequence ID" value="OGK39997.1"/>
    <property type="molecule type" value="Genomic_DNA"/>
</dbReference>
<dbReference type="SUPFAM" id="SSF143120">
    <property type="entry name" value="YefM-like"/>
    <property type="match status" value="1"/>
</dbReference>
<evidence type="ECO:0000313" key="4">
    <source>
        <dbReference type="Proteomes" id="UP000179024"/>
    </source>
</evidence>
<dbReference type="AlphaFoldDB" id="A0A1F7I9F9"/>
<dbReference type="PANTHER" id="PTHR33713:SF6">
    <property type="entry name" value="ANTITOXIN YEFM"/>
    <property type="match status" value="1"/>
</dbReference>
<dbReference type="InterPro" id="IPR036165">
    <property type="entry name" value="YefM-like_sf"/>
</dbReference>
<evidence type="ECO:0000256" key="2">
    <source>
        <dbReference type="RuleBase" id="RU362080"/>
    </source>
</evidence>
<comment type="similarity">
    <text evidence="1 2">Belongs to the phD/YefM antitoxin family.</text>
</comment>
<evidence type="ECO:0000256" key="1">
    <source>
        <dbReference type="ARBA" id="ARBA00009981"/>
    </source>
</evidence>
<dbReference type="NCBIfam" id="TIGR01552">
    <property type="entry name" value="phd_fam"/>
    <property type="match status" value="1"/>
</dbReference>
<organism evidence="3 4">
    <name type="scientific">Candidatus Roizmanbacteria bacterium RIFCSPHIGHO2_12_FULL_44_10</name>
    <dbReference type="NCBI Taxonomy" id="1802054"/>
    <lineage>
        <taxon>Bacteria</taxon>
        <taxon>Candidatus Roizmaniibacteriota</taxon>
    </lineage>
</organism>
<proteinExistence type="inferred from homology"/>
<reference evidence="3 4" key="1">
    <citation type="journal article" date="2016" name="Nat. Commun.">
        <title>Thousands of microbial genomes shed light on interconnected biogeochemical processes in an aquifer system.</title>
        <authorList>
            <person name="Anantharaman K."/>
            <person name="Brown C.T."/>
            <person name="Hug L.A."/>
            <person name="Sharon I."/>
            <person name="Castelle C.J."/>
            <person name="Probst A.J."/>
            <person name="Thomas B.C."/>
            <person name="Singh A."/>
            <person name="Wilkins M.J."/>
            <person name="Karaoz U."/>
            <person name="Brodie E.L."/>
            <person name="Williams K.H."/>
            <person name="Hubbard S.S."/>
            <person name="Banfield J.F."/>
        </authorList>
    </citation>
    <scope>NUCLEOTIDE SEQUENCE [LARGE SCALE GENOMIC DNA]</scope>
</reference>
<comment type="function">
    <text evidence="2">Antitoxin component of a type II toxin-antitoxin (TA) system.</text>
</comment>
<dbReference type="InterPro" id="IPR051405">
    <property type="entry name" value="phD/YefM_antitoxin"/>
</dbReference>
<accession>A0A1F7I9F9</accession>
<gene>
    <name evidence="3" type="ORF">A3F34_02370</name>
</gene>
<dbReference type="Gene3D" id="3.40.1620.10">
    <property type="entry name" value="YefM-like domain"/>
    <property type="match status" value="1"/>
</dbReference>
<dbReference type="InterPro" id="IPR006442">
    <property type="entry name" value="Antitoxin_Phd/YefM"/>
</dbReference>
<sequence length="97" mass="11677">MKQIINITQARKNFSNLVENVYKNNESVILLRDSAPQAVIISYKEYEKQEETWKKEFIRLMDDSKKSFKQYLKKTNTRYPKSEEEMYDLINKTTSRS</sequence>
<dbReference type="Pfam" id="PF02604">
    <property type="entry name" value="PhdYeFM_antitox"/>
    <property type="match status" value="1"/>
</dbReference>
<comment type="caution">
    <text evidence="3">The sequence shown here is derived from an EMBL/GenBank/DDBJ whole genome shotgun (WGS) entry which is preliminary data.</text>
</comment>
<name>A0A1F7I9F9_9BACT</name>
<protein>
    <recommendedName>
        <fullName evidence="2">Antitoxin</fullName>
    </recommendedName>
</protein>
<dbReference type="PANTHER" id="PTHR33713">
    <property type="entry name" value="ANTITOXIN YAFN-RELATED"/>
    <property type="match status" value="1"/>
</dbReference>
<dbReference type="Proteomes" id="UP000179024">
    <property type="component" value="Unassembled WGS sequence"/>
</dbReference>
<evidence type="ECO:0000313" key="3">
    <source>
        <dbReference type="EMBL" id="OGK39997.1"/>
    </source>
</evidence>